<protein>
    <submittedName>
        <fullName evidence="7">Uncharacterized protein</fullName>
    </submittedName>
</protein>
<dbReference type="InterPro" id="IPR051483">
    <property type="entry name" value="MAP7_domain-containing"/>
</dbReference>
<feature type="compositionally biased region" description="Basic and acidic residues" evidence="6">
    <location>
        <begin position="164"/>
        <end position="200"/>
    </location>
</feature>
<evidence type="ECO:0000256" key="6">
    <source>
        <dbReference type="SAM" id="MobiDB-lite"/>
    </source>
</evidence>
<feature type="compositionally biased region" description="Basic and acidic residues" evidence="6">
    <location>
        <begin position="250"/>
        <end position="276"/>
    </location>
</feature>
<reference evidence="7" key="1">
    <citation type="submission" date="2020-11" db="EMBL/GenBank/DDBJ databases">
        <authorList>
            <person name="Tran Van P."/>
        </authorList>
    </citation>
    <scope>NUCLEOTIDE SEQUENCE</scope>
</reference>
<feature type="region of interest" description="Disordered" evidence="6">
    <location>
        <begin position="226"/>
        <end position="286"/>
    </location>
</feature>
<evidence type="ECO:0000256" key="3">
    <source>
        <dbReference type="ARBA" id="ARBA00022490"/>
    </source>
</evidence>
<sequence length="520" mass="59016">MSGNSKEGSGYVRYQQGGKWICQVPARREVDMSGNSKEGTNETQMFVPSASMIARTRITTEGEAKAALAERRRLAREQAERDAELERLRLVTFGGSLKIFCVVAEDCSMGKPVFKRWEEERRLEEERLLQEEEDQRRFEEEQLRLVEEARRSEEERLLQAIQENQRREEEDRLRREEEARAKAEKEEADKKAREEAERLRHEMDEKLKKEEEERVLRRKRVEAIMLRTRQAKGGSPAGASRGVDGETDPDEGKEGSLLQESKESQSLDKEDGDKKLPMGAMSSSSSGEILLIDTDSKLQPSAQSNGHSNQVLDYVSVDNVYVLTSLYHRKQNNATNNLLDFSEFDAFNPTNNAVLNMSQQPTMGNQQFDPFGSLTSPSSGKIANEDNVNSNVINNGSGATLIAFQDSLSKKQDSNSVAGEFVDVTRSLNMMYWERKLTTVICCRNCLVLHPVIYWSGSPRIGRVWSRQFPRLPLCHCLWRLMEVVVMGNMLAYTVITLKSLVAVEPSQLNNLFLMEGVGQ</sequence>
<dbReference type="Pfam" id="PF05672">
    <property type="entry name" value="MAP7"/>
    <property type="match status" value="1"/>
</dbReference>
<dbReference type="PANTHER" id="PTHR15073">
    <property type="entry name" value="MICROTUBULE-ASSOCIATED PROTEIN"/>
    <property type="match status" value="1"/>
</dbReference>
<accession>A0A7R9F7R9</accession>
<organism evidence="7">
    <name type="scientific">Timema bartmani</name>
    <dbReference type="NCBI Taxonomy" id="61472"/>
    <lineage>
        <taxon>Eukaryota</taxon>
        <taxon>Metazoa</taxon>
        <taxon>Ecdysozoa</taxon>
        <taxon>Arthropoda</taxon>
        <taxon>Hexapoda</taxon>
        <taxon>Insecta</taxon>
        <taxon>Pterygota</taxon>
        <taxon>Neoptera</taxon>
        <taxon>Polyneoptera</taxon>
        <taxon>Phasmatodea</taxon>
        <taxon>Timematodea</taxon>
        <taxon>Timematoidea</taxon>
        <taxon>Timematidae</taxon>
        <taxon>Timema</taxon>
    </lineage>
</organism>
<dbReference type="EMBL" id="OD568893">
    <property type="protein sequence ID" value="CAD7447438.1"/>
    <property type="molecule type" value="Genomic_DNA"/>
</dbReference>
<gene>
    <name evidence="7" type="ORF">TBIB3V08_LOCUS9752</name>
</gene>
<evidence type="ECO:0000256" key="4">
    <source>
        <dbReference type="ARBA" id="ARBA00023054"/>
    </source>
</evidence>
<evidence type="ECO:0000256" key="2">
    <source>
        <dbReference type="ARBA" id="ARBA00007525"/>
    </source>
</evidence>
<keyword evidence="5" id="KW-0206">Cytoskeleton</keyword>
<dbReference type="AlphaFoldDB" id="A0A7R9F7R9"/>
<keyword evidence="3" id="KW-0963">Cytoplasm</keyword>
<evidence type="ECO:0000256" key="1">
    <source>
        <dbReference type="ARBA" id="ARBA00004245"/>
    </source>
</evidence>
<dbReference type="PANTHER" id="PTHR15073:SF1">
    <property type="entry name" value="RETICULOCYTE-BINDING PROTEIN HOMOLOG 2A"/>
    <property type="match status" value="1"/>
</dbReference>
<evidence type="ECO:0000256" key="5">
    <source>
        <dbReference type="ARBA" id="ARBA00023212"/>
    </source>
</evidence>
<comment type="similarity">
    <text evidence="2">Belongs to the MAP7 family.</text>
</comment>
<keyword evidence="4" id="KW-0175">Coiled coil</keyword>
<dbReference type="InterPro" id="IPR008604">
    <property type="entry name" value="MAP7_fam"/>
</dbReference>
<proteinExistence type="inferred from homology"/>
<comment type="subcellular location">
    <subcellularLocation>
        <location evidence="1">Cytoplasm</location>
        <location evidence="1">Cytoskeleton</location>
    </subcellularLocation>
</comment>
<name>A0A7R9F7R9_9NEOP</name>
<feature type="region of interest" description="Disordered" evidence="6">
    <location>
        <begin position="162"/>
        <end position="200"/>
    </location>
</feature>
<dbReference type="GO" id="GO:0000226">
    <property type="term" value="P:microtubule cytoskeleton organization"/>
    <property type="evidence" value="ECO:0007669"/>
    <property type="project" value="InterPro"/>
</dbReference>
<evidence type="ECO:0000313" key="7">
    <source>
        <dbReference type="EMBL" id="CAD7447438.1"/>
    </source>
</evidence>
<dbReference type="GO" id="GO:0015630">
    <property type="term" value="C:microtubule cytoskeleton"/>
    <property type="evidence" value="ECO:0007669"/>
    <property type="project" value="InterPro"/>
</dbReference>